<reference evidence="7" key="1">
    <citation type="journal article" date="2020" name="Virus Evol.">
        <title>Analysis of the virome associated to grapevine downy mildew lesions reveals new mycovirus lineages.</title>
        <authorList>
            <person name="Chiapello M."/>
            <person name="Rodriguez-Romero J."/>
            <person name="Ayllon M.A."/>
            <person name="Turina M."/>
        </authorList>
    </citation>
    <scope>NUCLEOTIDE SEQUENCE</scope>
    <source>
        <strain evidence="7">DMG-E-DN28538</strain>
    </source>
</reference>
<dbReference type="InterPro" id="IPR029053">
    <property type="entry name" value="Viral_coat"/>
</dbReference>
<feature type="domain" description="Picornavirus capsid" evidence="4">
    <location>
        <begin position="448"/>
        <end position="529"/>
    </location>
</feature>
<keyword evidence="2" id="KW-0167">Capsid protein</keyword>
<keyword evidence="3" id="KW-0946">Virion</keyword>
<dbReference type="InterPro" id="IPR033703">
    <property type="entry name" value="Rhv-like"/>
</dbReference>
<dbReference type="InterPro" id="IPR014872">
    <property type="entry name" value="Dicistrovirus_capsid-polyPr_C"/>
</dbReference>
<organism evidence="7">
    <name type="scientific">Plasmopara viticola lesion associated dicistro-like virus 1</name>
    <dbReference type="NCBI Taxonomy" id="2692084"/>
    <lineage>
        <taxon>Viruses</taxon>
        <taxon>Riboviria</taxon>
        <taxon>Orthornavirae</taxon>
        <taxon>Pisuviricota</taxon>
        <taxon>Pisoniviricetes</taxon>
        <taxon>Picornavirales</taxon>
        <taxon>Dicistroviridae</taxon>
    </lineage>
</organism>
<dbReference type="CDD" id="cd00205">
    <property type="entry name" value="rhv_like"/>
    <property type="match status" value="2"/>
</dbReference>
<dbReference type="Gene3D" id="2.60.120.20">
    <property type="match status" value="3"/>
</dbReference>
<sequence length="834" mass="92586">MGVESTFLRECKLVTSPASIETYSTPTMATEEDNLNVMSSEATANVDDRIQETAFNDAAIVSNEESSAPQTRIDRFNELSSIIAFLKRPTLIWQSRIDSSSPYLQPISTVTTNDITQTPVKTFTFPYDLMMLGNKFEKIRNFEWFKADVRLRILVNANPFIAGRLFITYSPVDTSPNTATLRNYARIDRKGRVGVTSYPGVELDLQTNTAAELVVPWIAEADAERASLATQKLYRVDVWMLTPLLVADNALKIPIQVYASFDNIQLKFPTPITYPNTATYKRANLQAKKEAKGPIEEIASGVSAAAGVLANVPLVKEVAAPVQWASNIVGKVASIFGWSRPIEGSHAAPLAHIPGRGMAHFKSKDSGVVLGMCNDNSIAEEEQNFVSNVDEMEISHICSRPGLVDVIDWSTSADYNTVLGTYSASRDVQNPNRKSINLGTAEKPYTVDVTDHCLSEFILQNFHLYRADWTYRISLVKTAFHVGRFEVFFIPNTRSSSDLNISQLDTTNCYRQIFDITEQSEMSFEIPFVHKYLMLGEKMASFLTPTPTEPPLPPTVGTLVIRVVSPLSCPDTVAQSIKILVWKFASNPAVAHPTPRIHTPLNEIKVPTQYKPAQLQINVTNEPKGTKYLVFDGENDMQDNLQATKTVAGEMCTNLREATRAYRIHKTGIQKITTDLPLNICPNVIDFRTGGYLTVCSYIYYFFRGGMGYKIVDKAGKGLKTYLAILDSTTLVEDSTNCPFHYTPPNNPIHEVAVPFYSQTRRQVCSKLILSPTGTELFDSNLDPELPYVRVKTLEGAEIADNSADLFVGAKDDLTFGFLIGCPVFGLPLRPPTT</sequence>
<evidence type="ECO:0000256" key="1">
    <source>
        <dbReference type="ARBA" id="ARBA00004328"/>
    </source>
</evidence>
<accession>A0A6B9Q4N4</accession>
<evidence type="ECO:0000313" key="7">
    <source>
        <dbReference type="EMBL" id="QHD64742.1"/>
    </source>
</evidence>
<dbReference type="Pfam" id="PF00073">
    <property type="entry name" value="Rhv"/>
    <property type="match status" value="2"/>
</dbReference>
<evidence type="ECO:0000259" key="4">
    <source>
        <dbReference type="Pfam" id="PF00073"/>
    </source>
</evidence>
<evidence type="ECO:0000259" key="6">
    <source>
        <dbReference type="Pfam" id="PF11492"/>
    </source>
</evidence>
<dbReference type="EMBL" id="MN551111">
    <property type="protein sequence ID" value="QHD64742.1"/>
    <property type="molecule type" value="Genomic_RNA"/>
</dbReference>
<evidence type="ECO:0000256" key="3">
    <source>
        <dbReference type="ARBA" id="ARBA00022844"/>
    </source>
</evidence>
<evidence type="ECO:0000259" key="5">
    <source>
        <dbReference type="Pfam" id="PF08762"/>
    </source>
</evidence>
<comment type="subcellular location">
    <subcellularLocation>
        <location evidence="1">Virion</location>
    </subcellularLocation>
</comment>
<protein>
    <submittedName>
        <fullName evidence="7">ORF2</fullName>
    </submittedName>
</protein>
<dbReference type="Pfam" id="PF08762">
    <property type="entry name" value="CRPV_capsid"/>
    <property type="match status" value="1"/>
</dbReference>
<dbReference type="InterPro" id="IPR024343">
    <property type="entry name" value="VP4_dicistrovir"/>
</dbReference>
<dbReference type="Pfam" id="PF11492">
    <property type="entry name" value="Dicistro_VP4"/>
    <property type="match status" value="1"/>
</dbReference>
<proteinExistence type="predicted"/>
<dbReference type="InterPro" id="IPR001676">
    <property type="entry name" value="Picornavirus_capsid"/>
</dbReference>
<name>A0A6B9Q4N4_9VIRU</name>
<dbReference type="SUPFAM" id="SSF88633">
    <property type="entry name" value="Positive stranded ssRNA viruses"/>
    <property type="match status" value="3"/>
</dbReference>
<feature type="domain" description="Capsid protein VP4 dicistrovirus" evidence="6">
    <location>
        <begin position="288"/>
        <end position="338"/>
    </location>
</feature>
<feature type="domain" description="Dicistrovirus capsid-polyprotein C-terminal" evidence="5">
    <location>
        <begin position="642"/>
        <end position="825"/>
    </location>
</feature>
<feature type="domain" description="Picornavirus capsid" evidence="4">
    <location>
        <begin position="111"/>
        <end position="224"/>
    </location>
</feature>
<dbReference type="GO" id="GO:0019028">
    <property type="term" value="C:viral capsid"/>
    <property type="evidence" value="ECO:0007669"/>
    <property type="project" value="UniProtKB-KW"/>
</dbReference>
<dbReference type="GO" id="GO:0005198">
    <property type="term" value="F:structural molecule activity"/>
    <property type="evidence" value="ECO:0007669"/>
    <property type="project" value="InterPro"/>
</dbReference>
<evidence type="ECO:0000256" key="2">
    <source>
        <dbReference type="ARBA" id="ARBA00022561"/>
    </source>
</evidence>